<evidence type="ECO:0000313" key="2">
    <source>
        <dbReference type="Proteomes" id="UP000299102"/>
    </source>
</evidence>
<reference evidence="1 2" key="1">
    <citation type="journal article" date="2019" name="Commun. Biol.">
        <title>The bagworm genome reveals a unique fibroin gene that provides high tensile strength.</title>
        <authorList>
            <person name="Kono N."/>
            <person name="Nakamura H."/>
            <person name="Ohtoshi R."/>
            <person name="Tomita M."/>
            <person name="Numata K."/>
            <person name="Arakawa K."/>
        </authorList>
    </citation>
    <scope>NUCLEOTIDE SEQUENCE [LARGE SCALE GENOMIC DNA]</scope>
</reference>
<comment type="caution">
    <text evidence="1">The sequence shown here is derived from an EMBL/GenBank/DDBJ whole genome shotgun (WGS) entry which is preliminary data.</text>
</comment>
<dbReference type="EMBL" id="BGZK01000025">
    <property type="protein sequence ID" value="GBP07315.1"/>
    <property type="molecule type" value="Genomic_DNA"/>
</dbReference>
<organism evidence="1 2">
    <name type="scientific">Eumeta variegata</name>
    <name type="common">Bagworm moth</name>
    <name type="synonym">Eumeta japonica</name>
    <dbReference type="NCBI Taxonomy" id="151549"/>
    <lineage>
        <taxon>Eukaryota</taxon>
        <taxon>Metazoa</taxon>
        <taxon>Ecdysozoa</taxon>
        <taxon>Arthropoda</taxon>
        <taxon>Hexapoda</taxon>
        <taxon>Insecta</taxon>
        <taxon>Pterygota</taxon>
        <taxon>Neoptera</taxon>
        <taxon>Endopterygota</taxon>
        <taxon>Lepidoptera</taxon>
        <taxon>Glossata</taxon>
        <taxon>Ditrysia</taxon>
        <taxon>Tineoidea</taxon>
        <taxon>Psychidae</taxon>
        <taxon>Oiketicinae</taxon>
        <taxon>Eumeta</taxon>
    </lineage>
</organism>
<dbReference type="AlphaFoldDB" id="A0A4C1SZF3"/>
<evidence type="ECO:0000313" key="1">
    <source>
        <dbReference type="EMBL" id="GBP07315.1"/>
    </source>
</evidence>
<protein>
    <submittedName>
        <fullName evidence="1">Uncharacterized protein</fullName>
    </submittedName>
</protein>
<gene>
    <name evidence="1" type="ORF">EVAR_92174_1</name>
</gene>
<dbReference type="Proteomes" id="UP000299102">
    <property type="component" value="Unassembled WGS sequence"/>
</dbReference>
<accession>A0A4C1SZF3</accession>
<keyword evidence="2" id="KW-1185">Reference proteome</keyword>
<sequence>MLCTCNWLVQMALQRINFYTVQLYELGEYFTAPLHLLMPLPKTRSRLELLNNLQFKDTGGREFAGRANGSSAFCDLLAHKLRSSDPSSFYQITPLSISPLLPLLDILFLLRGRKHTSDLSGVTGVHGLRWRPILSGFAPQ</sequence>
<proteinExistence type="predicted"/>
<name>A0A4C1SZF3_EUMVA</name>